<sequence length="76" mass="8667">MLPPGLQTNTEVWDANLESAIEDMRNALEITSFIAFDVDTSCRIDAQVTFSCYVSICHWAYLPPEVYGQFLYLNID</sequence>
<comment type="caution">
    <text evidence="1">The sequence shown here is derived from an EMBL/GenBank/DDBJ whole genome shotgun (WGS) entry which is preliminary data.</text>
</comment>
<reference evidence="1 2" key="1">
    <citation type="journal article" date="2024" name="bioRxiv">
        <title>A reference genome for Trichogramma kaykai: A tiny desert-dwelling parasitoid wasp with competing sex-ratio distorters.</title>
        <authorList>
            <person name="Culotta J."/>
            <person name="Lindsey A.R."/>
        </authorList>
    </citation>
    <scope>NUCLEOTIDE SEQUENCE [LARGE SCALE GENOMIC DNA]</scope>
    <source>
        <strain evidence="1 2">KSX58</strain>
    </source>
</reference>
<accession>A0ABD2VU23</accession>
<evidence type="ECO:0000313" key="1">
    <source>
        <dbReference type="EMBL" id="KAL3384178.1"/>
    </source>
</evidence>
<evidence type="ECO:0000313" key="2">
    <source>
        <dbReference type="Proteomes" id="UP001627154"/>
    </source>
</evidence>
<dbReference type="AlphaFoldDB" id="A0ABD2VU23"/>
<gene>
    <name evidence="1" type="ORF">TKK_019972</name>
</gene>
<protein>
    <submittedName>
        <fullName evidence="1">Uncharacterized protein</fullName>
    </submittedName>
</protein>
<dbReference type="EMBL" id="JBJJXI010000177">
    <property type="protein sequence ID" value="KAL3384178.1"/>
    <property type="molecule type" value="Genomic_DNA"/>
</dbReference>
<proteinExistence type="predicted"/>
<organism evidence="1 2">
    <name type="scientific">Trichogramma kaykai</name>
    <dbReference type="NCBI Taxonomy" id="54128"/>
    <lineage>
        <taxon>Eukaryota</taxon>
        <taxon>Metazoa</taxon>
        <taxon>Ecdysozoa</taxon>
        <taxon>Arthropoda</taxon>
        <taxon>Hexapoda</taxon>
        <taxon>Insecta</taxon>
        <taxon>Pterygota</taxon>
        <taxon>Neoptera</taxon>
        <taxon>Endopterygota</taxon>
        <taxon>Hymenoptera</taxon>
        <taxon>Apocrita</taxon>
        <taxon>Proctotrupomorpha</taxon>
        <taxon>Chalcidoidea</taxon>
        <taxon>Trichogrammatidae</taxon>
        <taxon>Trichogramma</taxon>
    </lineage>
</organism>
<keyword evidence="2" id="KW-1185">Reference proteome</keyword>
<name>A0ABD2VU23_9HYME</name>
<dbReference type="Proteomes" id="UP001627154">
    <property type="component" value="Unassembled WGS sequence"/>
</dbReference>